<feature type="domain" description="Ig-like" evidence="4">
    <location>
        <begin position="412"/>
        <end position="493"/>
    </location>
</feature>
<evidence type="ECO:0000313" key="6">
    <source>
        <dbReference type="Proteomes" id="UP000005207"/>
    </source>
</evidence>
<feature type="domain" description="Ig-like" evidence="4">
    <location>
        <begin position="588"/>
        <end position="671"/>
    </location>
</feature>
<dbReference type="Gene3D" id="2.60.40.10">
    <property type="entry name" value="Immunoglobulins"/>
    <property type="match status" value="8"/>
</dbReference>
<organism evidence="5 6">
    <name type="scientific">Oreochromis niloticus</name>
    <name type="common">Nile tilapia</name>
    <name type="synonym">Tilapia nilotica</name>
    <dbReference type="NCBI Taxonomy" id="8128"/>
    <lineage>
        <taxon>Eukaryota</taxon>
        <taxon>Metazoa</taxon>
        <taxon>Chordata</taxon>
        <taxon>Craniata</taxon>
        <taxon>Vertebrata</taxon>
        <taxon>Euteleostomi</taxon>
        <taxon>Actinopterygii</taxon>
        <taxon>Neopterygii</taxon>
        <taxon>Teleostei</taxon>
        <taxon>Neoteleostei</taxon>
        <taxon>Acanthomorphata</taxon>
        <taxon>Ovalentaria</taxon>
        <taxon>Cichlomorphae</taxon>
        <taxon>Cichliformes</taxon>
        <taxon>Cichlidae</taxon>
        <taxon>African cichlids</taxon>
        <taxon>Pseudocrenilabrinae</taxon>
        <taxon>Oreochromini</taxon>
        <taxon>Oreochromis</taxon>
    </lineage>
</organism>
<sequence>MAGTLIFLLVSSLLQGALCGTFNIKMPQNINVLRGSCVTIPCSFDVESRFEKYLDHTCKAYWSDSPSFTSINAKLKPTKDMTGDLIKKDCSTTFINTNLLQRSKYYIRLECNNALKYSFSQAGVDVSFIAVPPSPTLTPSTLEVKEGTLVSLMCSAPAPCWSHPPALRWTPNRGQSWETLQEHQDKTKVKTSVMSFTASHLHHGNKISCTAVYRKQDGSPDVTAETSLIPVISYSPKDVRISVSPSGPIREQQKVTLTCSSNANPAVENYAWYRAGRNQETLIGTGRTLNVAVSTINSIFFCKATNKIGVKQSSNLQIDVQYSPKDVRISVSPSGPIVEHRKVTLTCSSNANPAVENYAWYRAGRNQETLIGTGRTLNVAVSTINSIFFCKATNKIGVEQSSNLQIDVQYSPKDVRISVSPTGPIVENRKVTLTCSSNANPAVENYTWYRADGDEETLIGTGRTLNVAVSTINSIFFCKVTNTLGFERSSNLQIDVQYSPKNITVSVSPSGPVPENSNMTLTCSSNANPAVRNYTWYRADGDQETFIGTGSSFNVTVSKVKSSFFCKATNALGCERSSKLQIDVQYSPKNITVSVSPSGPVPENSNMTLTCSSDANPAVRNYTWYRADGNQETFIGTGMSSSIKVSRDTQALFCKAENEIGVGRSRNMQIEVQYPPQILLSSHCSSTQSQLNCSCETLGNPSPTIQWYLNELPVNHSKCEIFNETLNRTILRSFFTLNQPHKKDHLTLLCRSFNSLGSASQQFCVSSQQISTEHRLLYPAIISTLAVLLLALLLYVFFIRVQKNPCKNKGHLTDENNTTATSQPLTEEGNEEPSTTEECIYANADGLRRAENLHPANIAGPSSTDLPSSGPKNAEGGCKKSDKKGNENELIYSNVNWKTKSKKKKGGKSLDMNLPGRSYLKEKCMVRGFNRKFVSNAVEMGGLYAQVEPRNMRKEVGCEYVQVKFKEQSTMQK</sequence>
<feature type="compositionally biased region" description="Polar residues" evidence="1">
    <location>
        <begin position="860"/>
        <end position="871"/>
    </location>
</feature>
<feature type="domain" description="Ig-like" evidence="4">
    <location>
        <begin position="133"/>
        <end position="227"/>
    </location>
</feature>
<dbReference type="SUPFAM" id="SSF48726">
    <property type="entry name" value="Immunoglobulin"/>
    <property type="match status" value="6"/>
</dbReference>
<feature type="domain" description="Ig-like" evidence="4">
    <location>
        <begin position="500"/>
        <end position="585"/>
    </location>
</feature>
<keyword evidence="3" id="KW-0732">Signal</keyword>
<feature type="transmembrane region" description="Helical" evidence="2">
    <location>
        <begin position="776"/>
        <end position="799"/>
    </location>
</feature>
<dbReference type="Proteomes" id="UP000005207">
    <property type="component" value="Linkage group LG11"/>
</dbReference>
<feature type="chain" id="PRO_5025582320" description="Ig-like domain-containing protein" evidence="3">
    <location>
        <begin position="20"/>
        <end position="973"/>
    </location>
</feature>
<keyword evidence="2" id="KW-1133">Transmembrane helix</keyword>
<dbReference type="InterPro" id="IPR003599">
    <property type="entry name" value="Ig_sub"/>
</dbReference>
<proteinExistence type="predicted"/>
<dbReference type="PROSITE" id="PS50835">
    <property type="entry name" value="IG_LIKE"/>
    <property type="match status" value="7"/>
</dbReference>
<keyword evidence="6" id="KW-1185">Reference proteome</keyword>
<dbReference type="Ensembl" id="ENSONIT00000068726.1">
    <property type="protein sequence ID" value="ENSONIP00000068717.1"/>
    <property type="gene ID" value="ENSONIG00000037666.1"/>
</dbReference>
<feature type="domain" description="Ig-like" evidence="4">
    <location>
        <begin position="230"/>
        <end position="317"/>
    </location>
</feature>
<evidence type="ECO:0000256" key="3">
    <source>
        <dbReference type="SAM" id="SignalP"/>
    </source>
</evidence>
<dbReference type="InterPro" id="IPR007110">
    <property type="entry name" value="Ig-like_dom"/>
</dbReference>
<evidence type="ECO:0000256" key="2">
    <source>
        <dbReference type="SAM" id="Phobius"/>
    </source>
</evidence>
<keyword evidence="2" id="KW-0812">Transmembrane</keyword>
<reference evidence="6" key="1">
    <citation type="submission" date="2012-01" db="EMBL/GenBank/DDBJ databases">
        <title>The Genome Sequence of Oreochromis niloticus (Nile Tilapia).</title>
        <authorList>
            <consortium name="Broad Institute Genome Assembly Team"/>
            <consortium name="Broad Institute Sequencing Platform"/>
            <person name="Di Palma F."/>
            <person name="Johnson J."/>
            <person name="Lander E.S."/>
            <person name="Lindblad-Toh K."/>
        </authorList>
    </citation>
    <scope>NUCLEOTIDE SEQUENCE [LARGE SCALE GENOMIC DNA]</scope>
</reference>
<feature type="compositionally biased region" description="Polar residues" evidence="1">
    <location>
        <begin position="815"/>
        <end position="825"/>
    </location>
</feature>
<protein>
    <recommendedName>
        <fullName evidence="4">Ig-like domain-containing protein</fullName>
    </recommendedName>
</protein>
<accession>A0A669ECD0</accession>
<dbReference type="InterPro" id="IPR036179">
    <property type="entry name" value="Ig-like_dom_sf"/>
</dbReference>
<dbReference type="PANTHER" id="PTHR46484">
    <property type="entry name" value="SI:CH211-171H4.5-RELATED"/>
    <property type="match status" value="1"/>
</dbReference>
<reference evidence="5" key="2">
    <citation type="submission" date="2025-08" db="UniProtKB">
        <authorList>
            <consortium name="Ensembl"/>
        </authorList>
    </citation>
    <scope>IDENTIFICATION</scope>
</reference>
<feature type="signal peptide" evidence="3">
    <location>
        <begin position="1"/>
        <end position="19"/>
    </location>
</feature>
<dbReference type="AlphaFoldDB" id="A0A669ECD0"/>
<dbReference type="PANTHER" id="PTHR46484:SF8">
    <property type="entry name" value="B-CELL RECEPTOR CD22-LIKE-RELATED"/>
    <property type="match status" value="1"/>
</dbReference>
<evidence type="ECO:0000259" key="4">
    <source>
        <dbReference type="PROSITE" id="PS50835"/>
    </source>
</evidence>
<dbReference type="Pfam" id="PF13895">
    <property type="entry name" value="Ig_2"/>
    <property type="match status" value="5"/>
</dbReference>
<dbReference type="InterPro" id="IPR013783">
    <property type="entry name" value="Ig-like_fold"/>
</dbReference>
<dbReference type="GeneTree" id="ENSGT01150000286924"/>
<feature type="domain" description="Ig-like" evidence="4">
    <location>
        <begin position="676"/>
        <end position="766"/>
    </location>
</feature>
<name>A0A669ECD0_ORENI</name>
<evidence type="ECO:0000256" key="1">
    <source>
        <dbReference type="SAM" id="MobiDB-lite"/>
    </source>
</evidence>
<feature type="region of interest" description="Disordered" evidence="1">
    <location>
        <begin position="809"/>
        <end position="836"/>
    </location>
</feature>
<reference evidence="5" key="3">
    <citation type="submission" date="2025-09" db="UniProtKB">
        <authorList>
            <consortium name="Ensembl"/>
        </authorList>
    </citation>
    <scope>IDENTIFICATION</scope>
</reference>
<dbReference type="SMART" id="SM00409">
    <property type="entry name" value="IG"/>
    <property type="match status" value="6"/>
</dbReference>
<feature type="domain" description="Ig-like" evidence="4">
    <location>
        <begin position="324"/>
        <end position="405"/>
    </location>
</feature>
<evidence type="ECO:0000313" key="5">
    <source>
        <dbReference type="Ensembl" id="ENSONIP00000068717.1"/>
    </source>
</evidence>
<keyword evidence="2" id="KW-0472">Membrane</keyword>
<feature type="region of interest" description="Disordered" evidence="1">
    <location>
        <begin position="855"/>
        <end position="885"/>
    </location>
</feature>